<keyword evidence="4" id="KW-1185">Reference proteome</keyword>
<protein>
    <submittedName>
        <fullName evidence="3">Type II secretion system protein</fullName>
    </submittedName>
</protein>
<feature type="transmembrane region" description="Helical" evidence="2">
    <location>
        <begin position="30"/>
        <end position="52"/>
    </location>
</feature>
<keyword evidence="2" id="KW-1133">Transmembrane helix</keyword>
<accession>A0ABY2IBX6</accession>
<gene>
    <name evidence="3" type="ORF">E3O44_08080</name>
</gene>
<dbReference type="InterPro" id="IPR012902">
    <property type="entry name" value="N_methyl_site"/>
</dbReference>
<keyword evidence="2" id="KW-0812">Transmembrane</keyword>
<name>A0ABY2IBX6_9MICO</name>
<evidence type="ECO:0000256" key="1">
    <source>
        <dbReference type="SAM" id="MobiDB-lite"/>
    </source>
</evidence>
<dbReference type="EMBL" id="SOFG01000011">
    <property type="protein sequence ID" value="TFB87096.1"/>
    <property type="molecule type" value="Genomic_DNA"/>
</dbReference>
<comment type="caution">
    <text evidence="3">The sequence shown here is derived from an EMBL/GenBank/DDBJ whole genome shotgun (WGS) entry which is preliminary data.</text>
</comment>
<dbReference type="RefSeq" id="WP_134534197.1">
    <property type="nucleotide sequence ID" value="NZ_SOFG01000011.1"/>
</dbReference>
<dbReference type="Pfam" id="PF07963">
    <property type="entry name" value="N_methyl"/>
    <property type="match status" value="1"/>
</dbReference>
<organism evidence="3 4">
    <name type="scientific">Cryobacterium algoricola</name>
    <dbReference type="NCBI Taxonomy" id="1259183"/>
    <lineage>
        <taxon>Bacteria</taxon>
        <taxon>Bacillati</taxon>
        <taxon>Actinomycetota</taxon>
        <taxon>Actinomycetes</taxon>
        <taxon>Micrococcales</taxon>
        <taxon>Microbacteriaceae</taxon>
        <taxon>Cryobacterium</taxon>
    </lineage>
</organism>
<keyword evidence="2" id="KW-0472">Membrane</keyword>
<feature type="region of interest" description="Disordered" evidence="1">
    <location>
        <begin position="202"/>
        <end position="231"/>
    </location>
</feature>
<feature type="compositionally biased region" description="Polar residues" evidence="1">
    <location>
        <begin position="202"/>
        <end position="214"/>
    </location>
</feature>
<evidence type="ECO:0000313" key="4">
    <source>
        <dbReference type="Proteomes" id="UP000297608"/>
    </source>
</evidence>
<evidence type="ECO:0000256" key="2">
    <source>
        <dbReference type="SAM" id="Phobius"/>
    </source>
</evidence>
<proteinExistence type="predicted"/>
<dbReference type="Proteomes" id="UP000297608">
    <property type="component" value="Unassembled WGS sequence"/>
</dbReference>
<sequence length="231" mass="23730">MSTSRGCPIRPGEGGDGRTDRESGMTLLELIVSMGIFLLFVALVLGTTVTIAKSASRSQLVAESSNTAVTVFGMFDRQTRYADAINFPGAGSGGKRYVEFRTPADSAASGVTTCVQWRFDPVAGTLASRTWSDLTGTPGTFVIKASNVIDDGTGYPFALTAAVSSTAAVGTGMRMQQLSVAIHIGNAGLDAGALMKTSFSARNSSDASPSNAQTAHAGVSDTPVCTAGVRS</sequence>
<evidence type="ECO:0000313" key="3">
    <source>
        <dbReference type="EMBL" id="TFB87096.1"/>
    </source>
</evidence>
<feature type="region of interest" description="Disordered" evidence="1">
    <location>
        <begin position="1"/>
        <end position="21"/>
    </location>
</feature>
<dbReference type="PROSITE" id="PS00409">
    <property type="entry name" value="PROKAR_NTER_METHYL"/>
    <property type="match status" value="1"/>
</dbReference>
<reference evidence="3 4" key="1">
    <citation type="submission" date="2019-03" db="EMBL/GenBank/DDBJ databases">
        <title>Genomics of glacier-inhabiting Cryobacterium strains.</title>
        <authorList>
            <person name="Liu Q."/>
            <person name="Xin Y.-H."/>
        </authorList>
    </citation>
    <scope>NUCLEOTIDE SEQUENCE [LARGE SCALE GENOMIC DNA]</scope>
    <source>
        <strain evidence="3 4">MDB2-B</strain>
    </source>
</reference>